<dbReference type="EMBL" id="CAICTM010000154">
    <property type="protein sequence ID" value="CAB9503077.1"/>
    <property type="molecule type" value="Genomic_DNA"/>
</dbReference>
<organism evidence="1 2">
    <name type="scientific">Seminavis robusta</name>
    <dbReference type="NCBI Taxonomy" id="568900"/>
    <lineage>
        <taxon>Eukaryota</taxon>
        <taxon>Sar</taxon>
        <taxon>Stramenopiles</taxon>
        <taxon>Ochrophyta</taxon>
        <taxon>Bacillariophyta</taxon>
        <taxon>Bacillariophyceae</taxon>
        <taxon>Bacillariophycidae</taxon>
        <taxon>Naviculales</taxon>
        <taxon>Naviculaceae</taxon>
        <taxon>Seminavis</taxon>
    </lineage>
</organism>
<proteinExistence type="predicted"/>
<comment type="caution">
    <text evidence="1">The sequence shown here is derived from an EMBL/GenBank/DDBJ whole genome shotgun (WGS) entry which is preliminary data.</text>
</comment>
<name>A0A9N8DHZ2_9STRA</name>
<sequence length="638" mass="72966">MRWKMHAVQRLILLYPTENQLYIAADGRLTFHYAVKRENLPSLLAMARQNNSIEVVEILPTEQAFSDPEGFIWVWNHIPNDLVDAVNWDSVRLICSERGSIDGSRGNFGRDFGFCGNENAQLRDTQSLFLPHPNLHMGTMNQAVIKLFVAMSSFVRLARVQHGLNIYNDNLRNQYNAERLHQSNLHEALKVSRRLRRSHVRCAMVEPMEGADEKALDATLTGHFDKYNCPTKEYGMITAWTRTVLDEDTFTTERLGVHGYGKSSCNSFTNKVLMHWETLKGFTDFVPSLDKSLMNVDASNLVSNGGVSYVLPGCHLEKSSPYYASYSFPVRQLMERYKNIKQPLRLLSWFAMGAIVVSHRPVIFYLEINRLTECPCHINGFHIEETDCDTFGLEFLLHMRKKRRQYFEDVSHLQDGVNYPDTLVYATHCYHHPNRHQPSANISPQDSVVLIRSVDTLEQIQYEALALDGGDLEKAFRERNVLYNTIVSILNFKTLQAHDDACESQQNGLHGVYGAGELVCQLLIGFFCHIGTLPWFLLLEAEIGQAQWAYWSNQYNQYTPEGRLTQGRQLLEAMAAQMGTPGMIHRAEEALCQFKAWRQNTYHLRSDVALPEIKHAIGKIQKSFCREVSSPKLPTAKP</sequence>
<evidence type="ECO:0000313" key="2">
    <source>
        <dbReference type="Proteomes" id="UP001153069"/>
    </source>
</evidence>
<protein>
    <submittedName>
        <fullName evidence="1">Uncharacterized protein</fullName>
    </submittedName>
</protein>
<accession>A0A9N8DHZ2</accession>
<dbReference type="Proteomes" id="UP001153069">
    <property type="component" value="Unassembled WGS sequence"/>
</dbReference>
<dbReference type="AlphaFoldDB" id="A0A9N8DHZ2"/>
<evidence type="ECO:0000313" key="1">
    <source>
        <dbReference type="EMBL" id="CAB9503077.1"/>
    </source>
</evidence>
<reference evidence="1" key="1">
    <citation type="submission" date="2020-06" db="EMBL/GenBank/DDBJ databases">
        <authorList>
            <consortium name="Plant Systems Biology data submission"/>
        </authorList>
    </citation>
    <scope>NUCLEOTIDE SEQUENCE</scope>
    <source>
        <strain evidence="1">D6</strain>
    </source>
</reference>
<gene>
    <name evidence="1" type="ORF">SEMRO_155_G070460.1</name>
</gene>
<keyword evidence="2" id="KW-1185">Reference proteome</keyword>